<dbReference type="SMART" id="SM00448">
    <property type="entry name" value="REC"/>
    <property type="match status" value="1"/>
</dbReference>
<dbReference type="PANTHER" id="PTHR43047">
    <property type="entry name" value="TWO-COMPONENT HISTIDINE PROTEIN KINASE"/>
    <property type="match status" value="1"/>
</dbReference>
<keyword evidence="8" id="KW-0418">Kinase</keyword>
<dbReference type="CDD" id="cd12914">
    <property type="entry name" value="PDC1_DGC_like"/>
    <property type="match status" value="1"/>
</dbReference>
<dbReference type="CDD" id="cd12912">
    <property type="entry name" value="PDC2_MCP_like"/>
    <property type="match status" value="1"/>
</dbReference>
<keyword evidence="16" id="KW-0067">ATP-binding</keyword>
<evidence type="ECO:0000256" key="8">
    <source>
        <dbReference type="ARBA" id="ARBA00022777"/>
    </source>
</evidence>
<evidence type="ECO:0000256" key="2">
    <source>
        <dbReference type="ARBA" id="ARBA00004651"/>
    </source>
</evidence>
<dbReference type="EC" id="2.7.13.3" evidence="3"/>
<keyword evidence="16" id="KW-0547">Nucleotide-binding</keyword>
<organism evidence="16 17">
    <name type="scientific">Limnothrix redekei LRLZ20PSL1</name>
    <dbReference type="NCBI Taxonomy" id="3112953"/>
    <lineage>
        <taxon>Bacteria</taxon>
        <taxon>Bacillati</taxon>
        <taxon>Cyanobacteriota</taxon>
        <taxon>Cyanophyceae</taxon>
        <taxon>Pseudanabaenales</taxon>
        <taxon>Pseudanabaenaceae</taxon>
        <taxon>Limnothrix</taxon>
    </lineage>
</organism>
<sequence>MIFHSQSTDRKFSATLPSVNSHPSLKLSRNLLMRLIVGGTALLVGVGAYISYQTVRQATLENLKQDALSRVTNKSQDIDSWLALLKARMEMLSNVEVVRSMDWAIANPYLKAEDQRIGDFSFLGFTTAAGIRQSTVAKTKPADVRDRRWFQKAMAGQIYVDDPMIARITHVPGVAIAAPIFRDQNSKAKPAGAIHGVVTIDRIRQVINQLKYGDHSYAFVLNSKGEAIVHPNSTFMSTIDKPAPSLVIAQDAGLAHIAQQMVNRQQDIQLVKIDRLESYVGFRPLTEAQWSVALVIPRQNIESQLQLLDGIAIVVLLLVGTLIGVLVYVQSTEQAQLKQSKAAADFANQSKSEFLSNMSHELRTPLNGILGYAQILSRSKTWGKKEQDGIQIIHQCGTHLLTLINDILDLSKIEARKLDLAVSEFHLPSFLQGVCEICRIRAEQKGIAFIYRADSDLPIGIRADEKRLRQVLINLLGNAIKFTDKGQVTFRVQAQKLDNQSLYRLRFQVEDTGVGMTPKQLEKIFLPFEQVGDSKKQSEGTGLGLTISHRIVSLMGSQIEVESTLGQGSTFGFDVQLPEAKEWATASRTIDQGTIVGYEGNQRTIIVVDDRWENRSVIVSLLEPLGFKVVEAQNGQNGWETALTHAPDLIITDLMMHVMDGYQLLRRIRASETLRNVVAIASSASVFESNQQEAIDAGANLFLPKPVQAEVLLQILQEQLNLTWVYEQATALDTPLATEPIQARDVISPASEIVQRLHDLLMDGDTQEILSMVAKLAESDPTMAPFSEQVTQLAARFQLKQLQTLLERYIAQ</sequence>
<dbReference type="RefSeq" id="WP_393011489.1">
    <property type="nucleotide sequence ID" value="NZ_JAZAQF010000031.1"/>
</dbReference>
<evidence type="ECO:0000256" key="12">
    <source>
        <dbReference type="PROSITE-ProRule" id="PRU00169"/>
    </source>
</evidence>
<name>A0ABW7C7W3_9CYAN</name>
<evidence type="ECO:0000256" key="11">
    <source>
        <dbReference type="ARBA" id="ARBA00023136"/>
    </source>
</evidence>
<proteinExistence type="predicted"/>
<dbReference type="SMART" id="SM00388">
    <property type="entry name" value="HisKA"/>
    <property type="match status" value="1"/>
</dbReference>
<dbReference type="InterPro" id="IPR005467">
    <property type="entry name" value="His_kinase_dom"/>
</dbReference>
<evidence type="ECO:0000256" key="7">
    <source>
        <dbReference type="ARBA" id="ARBA00022692"/>
    </source>
</evidence>
<dbReference type="EMBL" id="JAZAQF010000031">
    <property type="protein sequence ID" value="MFG3817272.1"/>
    <property type="molecule type" value="Genomic_DNA"/>
</dbReference>
<dbReference type="SUPFAM" id="SSF55874">
    <property type="entry name" value="ATPase domain of HSP90 chaperone/DNA topoisomerase II/histidine kinase"/>
    <property type="match status" value="1"/>
</dbReference>
<feature type="transmembrane region" description="Helical" evidence="13">
    <location>
        <begin position="31"/>
        <end position="52"/>
    </location>
</feature>
<keyword evidence="5 12" id="KW-0597">Phosphoprotein</keyword>
<keyword evidence="10" id="KW-0902">Two-component regulatory system</keyword>
<keyword evidence="9 13" id="KW-1133">Transmembrane helix</keyword>
<evidence type="ECO:0000256" key="13">
    <source>
        <dbReference type="SAM" id="Phobius"/>
    </source>
</evidence>
<dbReference type="Pfam" id="PF02743">
    <property type="entry name" value="dCache_1"/>
    <property type="match status" value="1"/>
</dbReference>
<dbReference type="PROSITE" id="PS50110">
    <property type="entry name" value="RESPONSE_REGULATORY"/>
    <property type="match status" value="1"/>
</dbReference>
<evidence type="ECO:0000256" key="10">
    <source>
        <dbReference type="ARBA" id="ARBA00023012"/>
    </source>
</evidence>
<evidence type="ECO:0000256" key="6">
    <source>
        <dbReference type="ARBA" id="ARBA00022679"/>
    </source>
</evidence>
<feature type="transmembrane region" description="Helical" evidence="13">
    <location>
        <begin position="307"/>
        <end position="329"/>
    </location>
</feature>
<dbReference type="InterPro" id="IPR003661">
    <property type="entry name" value="HisK_dim/P_dom"/>
</dbReference>
<evidence type="ECO:0000256" key="5">
    <source>
        <dbReference type="ARBA" id="ARBA00022553"/>
    </source>
</evidence>
<accession>A0ABW7C7W3</accession>
<evidence type="ECO:0000259" key="14">
    <source>
        <dbReference type="PROSITE" id="PS50109"/>
    </source>
</evidence>
<dbReference type="InterPro" id="IPR004358">
    <property type="entry name" value="Sig_transdc_His_kin-like_C"/>
</dbReference>
<evidence type="ECO:0000313" key="17">
    <source>
        <dbReference type="Proteomes" id="UP001604335"/>
    </source>
</evidence>
<dbReference type="Pfam" id="PF00512">
    <property type="entry name" value="HisKA"/>
    <property type="match status" value="1"/>
</dbReference>
<feature type="domain" description="Histidine kinase" evidence="14">
    <location>
        <begin position="357"/>
        <end position="579"/>
    </location>
</feature>
<dbReference type="InterPro" id="IPR036097">
    <property type="entry name" value="HisK_dim/P_sf"/>
</dbReference>
<dbReference type="Gene3D" id="3.40.50.2300">
    <property type="match status" value="1"/>
</dbReference>
<keyword evidence="6" id="KW-0808">Transferase</keyword>
<dbReference type="InterPro" id="IPR003594">
    <property type="entry name" value="HATPase_dom"/>
</dbReference>
<keyword evidence="7 13" id="KW-0812">Transmembrane</keyword>
<evidence type="ECO:0000256" key="9">
    <source>
        <dbReference type="ARBA" id="ARBA00022989"/>
    </source>
</evidence>
<dbReference type="InterPro" id="IPR011006">
    <property type="entry name" value="CheY-like_superfamily"/>
</dbReference>
<dbReference type="SUPFAM" id="SSF47384">
    <property type="entry name" value="Homodimeric domain of signal transducing histidine kinase"/>
    <property type="match status" value="1"/>
</dbReference>
<dbReference type="InterPro" id="IPR001789">
    <property type="entry name" value="Sig_transdc_resp-reg_receiver"/>
</dbReference>
<comment type="caution">
    <text evidence="16">The sequence shown here is derived from an EMBL/GenBank/DDBJ whole genome shotgun (WGS) entry which is preliminary data.</text>
</comment>
<dbReference type="InterPro" id="IPR033479">
    <property type="entry name" value="dCache_1"/>
</dbReference>
<keyword evidence="4" id="KW-1003">Cell membrane</keyword>
<dbReference type="Pfam" id="PF02518">
    <property type="entry name" value="HATPase_c"/>
    <property type="match status" value="1"/>
</dbReference>
<comment type="catalytic activity">
    <reaction evidence="1">
        <text>ATP + protein L-histidine = ADP + protein N-phospho-L-histidine.</text>
        <dbReference type="EC" id="2.7.13.3"/>
    </reaction>
</comment>
<keyword evidence="11 13" id="KW-0472">Membrane</keyword>
<dbReference type="CDD" id="cd16922">
    <property type="entry name" value="HATPase_EvgS-ArcB-TorS-like"/>
    <property type="match status" value="1"/>
</dbReference>
<dbReference type="SMART" id="SM00387">
    <property type="entry name" value="HATPase_c"/>
    <property type="match status" value="1"/>
</dbReference>
<dbReference type="SUPFAM" id="SSF52172">
    <property type="entry name" value="CheY-like"/>
    <property type="match status" value="1"/>
</dbReference>
<dbReference type="Proteomes" id="UP001604335">
    <property type="component" value="Unassembled WGS sequence"/>
</dbReference>
<dbReference type="Pfam" id="PF00072">
    <property type="entry name" value="Response_reg"/>
    <property type="match status" value="1"/>
</dbReference>
<dbReference type="CDD" id="cd17546">
    <property type="entry name" value="REC_hyHK_CKI1_RcsC-like"/>
    <property type="match status" value="1"/>
</dbReference>
<comment type="subcellular location">
    <subcellularLocation>
        <location evidence="2">Cell membrane</location>
        <topology evidence="2">Multi-pass membrane protein</topology>
    </subcellularLocation>
</comment>
<dbReference type="InterPro" id="IPR036890">
    <property type="entry name" value="HATPase_C_sf"/>
</dbReference>
<dbReference type="Gene3D" id="1.10.287.130">
    <property type="match status" value="1"/>
</dbReference>
<feature type="modified residue" description="4-aspartylphosphate" evidence="12">
    <location>
        <position position="653"/>
    </location>
</feature>
<reference evidence="17" key="1">
    <citation type="journal article" date="2024" name="Algal Res.">
        <title>Biochemical, toxicological and genomic investigation of a high-biomass producing Limnothrix strain isolated from Italian shallow drinking water reservoir.</title>
        <authorList>
            <person name="Simonazzi M."/>
            <person name="Shishido T.K."/>
            <person name="Delbaje E."/>
            <person name="Wahlsten M."/>
            <person name="Fewer D.P."/>
            <person name="Sivonen K."/>
            <person name="Pezzolesi L."/>
            <person name="Pistocchi R."/>
        </authorList>
    </citation>
    <scope>NUCLEOTIDE SEQUENCE [LARGE SCALE GENOMIC DNA]</scope>
    <source>
        <strain evidence="17">LRLZ20PSL1</strain>
    </source>
</reference>
<dbReference type="PANTHER" id="PTHR43047:SF72">
    <property type="entry name" value="OSMOSENSING HISTIDINE PROTEIN KINASE SLN1"/>
    <property type="match status" value="1"/>
</dbReference>
<feature type="domain" description="Response regulatory" evidence="15">
    <location>
        <begin position="604"/>
        <end position="720"/>
    </location>
</feature>
<dbReference type="CDD" id="cd00082">
    <property type="entry name" value="HisKA"/>
    <property type="match status" value="1"/>
</dbReference>
<evidence type="ECO:0000256" key="3">
    <source>
        <dbReference type="ARBA" id="ARBA00012438"/>
    </source>
</evidence>
<dbReference type="PRINTS" id="PR00344">
    <property type="entry name" value="BCTRLSENSOR"/>
</dbReference>
<evidence type="ECO:0000259" key="15">
    <source>
        <dbReference type="PROSITE" id="PS50110"/>
    </source>
</evidence>
<gene>
    <name evidence="16" type="ORF">VPK24_06450</name>
</gene>
<dbReference type="Gene3D" id="3.30.565.10">
    <property type="entry name" value="Histidine kinase-like ATPase, C-terminal domain"/>
    <property type="match status" value="1"/>
</dbReference>
<dbReference type="Gene3D" id="3.30.450.20">
    <property type="entry name" value="PAS domain"/>
    <property type="match status" value="2"/>
</dbReference>
<evidence type="ECO:0000256" key="4">
    <source>
        <dbReference type="ARBA" id="ARBA00022475"/>
    </source>
</evidence>
<dbReference type="PROSITE" id="PS50109">
    <property type="entry name" value="HIS_KIN"/>
    <property type="match status" value="1"/>
</dbReference>
<evidence type="ECO:0000256" key="1">
    <source>
        <dbReference type="ARBA" id="ARBA00000085"/>
    </source>
</evidence>
<protein>
    <recommendedName>
        <fullName evidence="3">histidine kinase</fullName>
        <ecNumber evidence="3">2.7.13.3</ecNumber>
    </recommendedName>
</protein>
<dbReference type="GO" id="GO:0005524">
    <property type="term" value="F:ATP binding"/>
    <property type="evidence" value="ECO:0007669"/>
    <property type="project" value="UniProtKB-KW"/>
</dbReference>
<keyword evidence="17" id="KW-1185">Reference proteome</keyword>
<evidence type="ECO:0000313" key="16">
    <source>
        <dbReference type="EMBL" id="MFG3817272.1"/>
    </source>
</evidence>